<name>A0A0W7WIY6_9RHOB</name>
<evidence type="ECO:0000313" key="2">
    <source>
        <dbReference type="Proteomes" id="UP000054396"/>
    </source>
</evidence>
<dbReference type="AlphaFoldDB" id="A0A0W7WIY6"/>
<proteinExistence type="predicted"/>
<keyword evidence="2" id="KW-1185">Reference proteome</keyword>
<dbReference type="Proteomes" id="UP000054396">
    <property type="component" value="Unassembled WGS sequence"/>
</dbReference>
<gene>
    <name evidence="1" type="ORF">AVJ23_11995</name>
</gene>
<dbReference type="EMBL" id="LPXO01000006">
    <property type="protein sequence ID" value="KUF10592.1"/>
    <property type="molecule type" value="Genomic_DNA"/>
</dbReference>
<sequence length="126" mass="13761">MTTTTIDFATPARASTRAVLLSHNMLEAEDLRDALQRRGFRRIDLVRSPEEMIDELKAMQPQIDLAIIAADASLPGADACEAQAVRSGVGLLRVRDSRGEEGRGIATLQRPFTDRAVNQVLNALGF</sequence>
<reference evidence="1 2" key="1">
    <citation type="submission" date="2015-12" db="EMBL/GenBank/DDBJ databases">
        <authorList>
            <person name="Shamseldin A."/>
            <person name="Moawad H."/>
            <person name="Abd El-Rahim W.M."/>
            <person name="Sadowsky M.J."/>
        </authorList>
    </citation>
    <scope>NUCLEOTIDE SEQUENCE [LARGE SCALE GENOMIC DNA]</scope>
    <source>
        <strain evidence="1 2">SJ5A-1</strain>
    </source>
</reference>
<evidence type="ECO:0000313" key="1">
    <source>
        <dbReference type="EMBL" id="KUF10592.1"/>
    </source>
</evidence>
<dbReference type="RefSeq" id="WP_058862431.1">
    <property type="nucleotide sequence ID" value="NZ_LPXO01000006.1"/>
</dbReference>
<accession>A0A0W7WIY6</accession>
<protein>
    <submittedName>
        <fullName evidence="1">Uncharacterized protein</fullName>
    </submittedName>
</protein>
<comment type="caution">
    <text evidence="1">The sequence shown here is derived from an EMBL/GenBank/DDBJ whole genome shotgun (WGS) entry which is preliminary data.</text>
</comment>
<organism evidence="1 2">
    <name type="scientific">Pseudoponticoccus marisrubri</name>
    <dbReference type="NCBI Taxonomy" id="1685382"/>
    <lineage>
        <taxon>Bacteria</taxon>
        <taxon>Pseudomonadati</taxon>
        <taxon>Pseudomonadota</taxon>
        <taxon>Alphaproteobacteria</taxon>
        <taxon>Rhodobacterales</taxon>
        <taxon>Roseobacteraceae</taxon>
        <taxon>Pseudoponticoccus</taxon>
    </lineage>
</organism>